<dbReference type="GeneID" id="98181833"/>
<evidence type="ECO:0000313" key="3">
    <source>
        <dbReference type="Proteomes" id="UP001628179"/>
    </source>
</evidence>
<evidence type="ECO:0000313" key="2">
    <source>
        <dbReference type="EMBL" id="GAB1320881.1"/>
    </source>
</evidence>
<dbReference type="RefSeq" id="XP_070922611.1">
    <property type="nucleotide sequence ID" value="XM_071066510.1"/>
</dbReference>
<proteinExistence type="predicted"/>
<evidence type="ECO:0000259" key="1">
    <source>
        <dbReference type="PROSITE" id="PS51340"/>
    </source>
</evidence>
<comment type="caution">
    <text evidence="2">The sequence shown here is derived from an EMBL/GenBank/DDBJ whole genome shotgun (WGS) entry which is preliminary data.</text>
</comment>
<dbReference type="PROSITE" id="PS51340">
    <property type="entry name" value="MOSC"/>
    <property type="match status" value="1"/>
</dbReference>
<sequence>MTMKITALYVYPIKALRGIALESAQIGTHGVKYDRSFMLYEVRPTGELKKMQLDSHPKCALFEQRIVPGPVEGQSMVVVRYHSDVPGIYDGSEAELNIPLEPEVASLEKINVDLHGSPASAYRMGDSYDAWLSQRFGCSAMLVYIGDGKRAVLGKSLLPSNGVEERQQNGWISSLSSYITGPQQPSADKSTPWLTFTDVAPLLVTSEPSLQDVCARLPDSEPVGMYKFRPNIVVDGEGEAAWAEDFWAELAIHSNQDGAGNQKHTLLLTGNCVRCTSLNVDYQTGKPATGELGNVLKKLMKDRRVDQGMKWSPVFGRYAFPDGGHDGEGFTLSVGDAVEVTRRNAERSVWDWPNV</sequence>
<dbReference type="EMBL" id="BAAFSV010000006">
    <property type="protein sequence ID" value="GAB1320881.1"/>
    <property type="molecule type" value="Genomic_DNA"/>
</dbReference>
<keyword evidence="3" id="KW-1185">Reference proteome</keyword>
<dbReference type="Pfam" id="PF03476">
    <property type="entry name" value="MOSC_N"/>
    <property type="match status" value="1"/>
</dbReference>
<protein>
    <submittedName>
        <fullName evidence="2">MOSC domain-containing protein</fullName>
    </submittedName>
</protein>
<dbReference type="SUPFAM" id="SSF50800">
    <property type="entry name" value="PK beta-barrel domain-like"/>
    <property type="match status" value="1"/>
</dbReference>
<dbReference type="PANTHER" id="PTHR14237">
    <property type="entry name" value="MOLYBDOPTERIN COFACTOR SULFURASE MOSC"/>
    <property type="match status" value="1"/>
</dbReference>
<gene>
    <name evidence="2" type="ORF">MFIFM68171_11091</name>
</gene>
<accession>A0ABQ0GT17</accession>
<dbReference type="PANTHER" id="PTHR14237:SF34">
    <property type="entry name" value="MOSC DOMAIN PROTEIN (AFU_ORTHOLOGUE AFUA_2G07820)"/>
    <property type="match status" value="1"/>
</dbReference>
<dbReference type="Pfam" id="PF03473">
    <property type="entry name" value="MOSC"/>
    <property type="match status" value="1"/>
</dbReference>
<organism evidence="2 3">
    <name type="scientific">Madurella fahalii</name>
    <dbReference type="NCBI Taxonomy" id="1157608"/>
    <lineage>
        <taxon>Eukaryota</taxon>
        <taxon>Fungi</taxon>
        <taxon>Dikarya</taxon>
        <taxon>Ascomycota</taxon>
        <taxon>Pezizomycotina</taxon>
        <taxon>Sordariomycetes</taxon>
        <taxon>Sordariomycetidae</taxon>
        <taxon>Sordariales</taxon>
        <taxon>Sordariales incertae sedis</taxon>
        <taxon>Madurella</taxon>
    </lineage>
</organism>
<dbReference type="Proteomes" id="UP001628179">
    <property type="component" value="Unassembled WGS sequence"/>
</dbReference>
<dbReference type="InterPro" id="IPR005303">
    <property type="entry name" value="MOCOS_middle"/>
</dbReference>
<feature type="domain" description="MOSC" evidence="1">
    <location>
        <begin position="173"/>
        <end position="341"/>
    </location>
</feature>
<dbReference type="SUPFAM" id="SSF141673">
    <property type="entry name" value="MOSC N-terminal domain-like"/>
    <property type="match status" value="1"/>
</dbReference>
<reference evidence="2 3" key="1">
    <citation type="submission" date="2024-09" db="EMBL/GenBank/DDBJ databases">
        <title>Itraconazole resistance in Madurella fahalii resulting from another homologue of gene encoding cytochrome P450 14-alpha sterol demethylase (CYP51).</title>
        <authorList>
            <person name="Yoshioka I."/>
            <person name="Fahal A.H."/>
            <person name="Kaneko S."/>
            <person name="Yaguchi T."/>
        </authorList>
    </citation>
    <scope>NUCLEOTIDE SEQUENCE [LARGE SCALE GENOMIC DNA]</scope>
    <source>
        <strain evidence="2 3">IFM 68171</strain>
    </source>
</reference>
<dbReference type="InterPro" id="IPR011037">
    <property type="entry name" value="Pyrv_Knase-like_insert_dom_sf"/>
</dbReference>
<name>A0ABQ0GT17_9PEZI</name>
<dbReference type="InterPro" id="IPR005302">
    <property type="entry name" value="MoCF_Sase_C"/>
</dbReference>